<comment type="caution">
    <text evidence="1">The sequence shown here is derived from an EMBL/GenBank/DDBJ whole genome shotgun (WGS) entry which is preliminary data.</text>
</comment>
<name>A0ACC2FUX3_DALPE</name>
<accession>A0ACC2FUX3</accession>
<evidence type="ECO:0000313" key="1">
    <source>
        <dbReference type="EMBL" id="KAJ7995171.1"/>
    </source>
</evidence>
<organism evidence="1 2">
    <name type="scientific">Dallia pectoralis</name>
    <name type="common">Alaska blackfish</name>
    <dbReference type="NCBI Taxonomy" id="75939"/>
    <lineage>
        <taxon>Eukaryota</taxon>
        <taxon>Metazoa</taxon>
        <taxon>Chordata</taxon>
        <taxon>Craniata</taxon>
        <taxon>Vertebrata</taxon>
        <taxon>Euteleostomi</taxon>
        <taxon>Actinopterygii</taxon>
        <taxon>Neopterygii</taxon>
        <taxon>Teleostei</taxon>
        <taxon>Protacanthopterygii</taxon>
        <taxon>Esociformes</taxon>
        <taxon>Umbridae</taxon>
        <taxon>Dallia</taxon>
    </lineage>
</organism>
<keyword evidence="2" id="KW-1185">Reference proteome</keyword>
<evidence type="ECO:0000313" key="2">
    <source>
        <dbReference type="Proteomes" id="UP001157502"/>
    </source>
</evidence>
<protein>
    <submittedName>
        <fullName evidence="1">Uncharacterized protein</fullName>
    </submittedName>
</protein>
<dbReference type="Proteomes" id="UP001157502">
    <property type="component" value="Chromosome 21"/>
</dbReference>
<proteinExistence type="predicted"/>
<reference evidence="1" key="1">
    <citation type="submission" date="2021-05" db="EMBL/GenBank/DDBJ databases">
        <authorList>
            <person name="Pan Q."/>
            <person name="Jouanno E."/>
            <person name="Zahm M."/>
            <person name="Klopp C."/>
            <person name="Cabau C."/>
            <person name="Louis A."/>
            <person name="Berthelot C."/>
            <person name="Parey E."/>
            <person name="Roest Crollius H."/>
            <person name="Montfort J."/>
            <person name="Robinson-Rechavi M."/>
            <person name="Bouchez O."/>
            <person name="Lampietro C."/>
            <person name="Lopez Roques C."/>
            <person name="Donnadieu C."/>
            <person name="Postlethwait J."/>
            <person name="Bobe J."/>
            <person name="Dillon D."/>
            <person name="Chandos A."/>
            <person name="von Hippel F."/>
            <person name="Guiguen Y."/>
        </authorList>
    </citation>
    <scope>NUCLEOTIDE SEQUENCE</scope>
    <source>
        <strain evidence="1">YG-Jan2019</strain>
    </source>
</reference>
<gene>
    <name evidence="1" type="ORF">DPEC_G00241790</name>
</gene>
<dbReference type="EMBL" id="CM055748">
    <property type="protein sequence ID" value="KAJ7995171.1"/>
    <property type="molecule type" value="Genomic_DNA"/>
</dbReference>
<sequence length="127" mass="14522">MERYWSRRWWRKVLTAAEYEGGPTGTQTHPGFQQQIWGTMSLSPGWNSTPQPLLPPGGYSRRPRSQPCCTADRRPRMGRASTSHRHNGFDNALPRPRDPSALSRTPALSQTECTPDTDKGRCKERWK</sequence>